<evidence type="ECO:0000313" key="11">
    <source>
        <dbReference type="EMBL" id="ABP53074.1"/>
    </source>
</evidence>
<dbReference type="HAMAP" id="MF_00423">
    <property type="entry name" value="SelA"/>
    <property type="match status" value="1"/>
</dbReference>
<dbReference type="KEGG" id="stp:Strop_0594"/>
<evidence type="ECO:0000256" key="2">
    <source>
        <dbReference type="ARBA" id="ARBA00022490"/>
    </source>
</evidence>
<accession>A4X2H4</accession>
<dbReference type="EC" id="2.9.1.1" evidence="8"/>
<dbReference type="Pfam" id="PF03841">
    <property type="entry name" value="SelA"/>
    <property type="match status" value="1"/>
</dbReference>
<evidence type="ECO:0000256" key="4">
    <source>
        <dbReference type="ARBA" id="ARBA00022898"/>
    </source>
</evidence>
<comment type="subcellular location">
    <subcellularLocation>
        <location evidence="8">Cytoplasm</location>
    </subcellularLocation>
</comment>
<evidence type="ECO:0000256" key="6">
    <source>
        <dbReference type="ARBA" id="ARBA00023266"/>
    </source>
</evidence>
<name>A4X2H4_SALTO</name>
<dbReference type="Proteomes" id="UP000000235">
    <property type="component" value="Chromosome"/>
</dbReference>
<evidence type="ECO:0000256" key="9">
    <source>
        <dbReference type="PIRSR" id="PIRSR618319-50"/>
    </source>
</evidence>
<dbReference type="GO" id="GO:0004125">
    <property type="term" value="F:L-seryl-tRNA(Sec) selenium transferase activity"/>
    <property type="evidence" value="ECO:0007669"/>
    <property type="project" value="UniProtKB-UniRule"/>
</dbReference>
<dbReference type="AlphaFoldDB" id="A4X2H4"/>
<organism evidence="11 12">
    <name type="scientific">Salinispora tropica (strain ATCC BAA-916 / DSM 44818 / JCM 13857 / NBRC 105044 / CNB-440)</name>
    <dbReference type="NCBI Taxonomy" id="369723"/>
    <lineage>
        <taxon>Bacteria</taxon>
        <taxon>Bacillati</taxon>
        <taxon>Actinomycetota</taxon>
        <taxon>Actinomycetes</taxon>
        <taxon>Micromonosporales</taxon>
        <taxon>Micromonosporaceae</taxon>
        <taxon>Salinispora</taxon>
    </lineage>
</organism>
<dbReference type="InterPro" id="IPR004534">
    <property type="entry name" value="SelA_trans"/>
</dbReference>
<dbReference type="UniPathway" id="UPA00906">
    <property type="reaction ID" value="UER00896"/>
</dbReference>
<proteinExistence type="inferred from homology"/>
<keyword evidence="4 8" id="KW-0663">Pyridoxal phosphate</keyword>
<comment type="similarity">
    <text evidence="7 8">Belongs to the SelA family.</text>
</comment>
<evidence type="ECO:0000256" key="10">
    <source>
        <dbReference type="SAM" id="MobiDB-lite"/>
    </source>
</evidence>
<comment type="cofactor">
    <cofactor evidence="1 8 9">
        <name>pyridoxal 5'-phosphate</name>
        <dbReference type="ChEBI" id="CHEBI:597326"/>
    </cofactor>
</comment>
<dbReference type="PANTHER" id="PTHR32328:SF0">
    <property type="entry name" value="L-SERYL-TRNA(SEC) SELENIUM TRANSFERASE"/>
    <property type="match status" value="1"/>
</dbReference>
<dbReference type="GO" id="GO:0005737">
    <property type="term" value="C:cytoplasm"/>
    <property type="evidence" value="ECO:0007669"/>
    <property type="project" value="UniProtKB-SubCell"/>
</dbReference>
<dbReference type="SUPFAM" id="SSF53383">
    <property type="entry name" value="PLP-dependent transferases"/>
    <property type="match status" value="1"/>
</dbReference>
<dbReference type="InterPro" id="IPR015421">
    <property type="entry name" value="PyrdxlP-dep_Trfase_major"/>
</dbReference>
<dbReference type="PANTHER" id="PTHR32328">
    <property type="entry name" value="L-SERYL-TRNA(SEC) SELENIUM TRANSFERASE"/>
    <property type="match status" value="1"/>
</dbReference>
<dbReference type="GO" id="GO:0001717">
    <property type="term" value="P:conversion of seryl-tRNAsec to selenocys-tRNAsec"/>
    <property type="evidence" value="ECO:0007669"/>
    <property type="project" value="UniProtKB-UniRule"/>
</dbReference>
<comment type="catalytic activity">
    <reaction evidence="8">
        <text>L-seryl-tRNA(Sec) + selenophosphate + H(+) = L-selenocysteinyl-tRNA(Sec) + phosphate</text>
        <dbReference type="Rhea" id="RHEA:22728"/>
        <dbReference type="Rhea" id="RHEA-COMP:9742"/>
        <dbReference type="Rhea" id="RHEA-COMP:9743"/>
        <dbReference type="ChEBI" id="CHEBI:15378"/>
        <dbReference type="ChEBI" id="CHEBI:16144"/>
        <dbReference type="ChEBI" id="CHEBI:43474"/>
        <dbReference type="ChEBI" id="CHEBI:78533"/>
        <dbReference type="ChEBI" id="CHEBI:78573"/>
        <dbReference type="EC" id="2.9.1.1"/>
    </reaction>
</comment>
<comment type="function">
    <text evidence="8">Converts seryl-tRNA(Sec) to selenocysteinyl-tRNA(Sec) required for selenoprotein biosynthesis.</text>
</comment>
<evidence type="ECO:0000256" key="5">
    <source>
        <dbReference type="ARBA" id="ARBA00022917"/>
    </source>
</evidence>
<evidence type="ECO:0000256" key="1">
    <source>
        <dbReference type="ARBA" id="ARBA00001933"/>
    </source>
</evidence>
<sequence>MRAQTSRPTAMPTRTDGDLPPATTDARTRGERTSDMSGVAPLGRGATGATRHVINATSVLVHPGLGRAVLSGSAQRAVEVAFGCTDLEYGLNTGQRGRRGRETVAALLAAVPTAGAAYVVNSNPAALVLAATVLAPGRELVISQRELYEIRDGFRLPELLTSTGARLCPVGTADGAVLDDYRQAVWSGTGCVLTLVPARGGSDGACGRPDVTALAGLRVPVIADISSGLLRPEPALSGEPDAETALRQGATLATASGDKLLGWAADRAADRRPGRHRAGATAPARPCDVGGQTGPRRPVRDHRRRRYPHARCRSDGSQRLESPRQVVDWRTAGRGSRRRTGRVPRHGAR</sequence>
<feature type="region of interest" description="Disordered" evidence="10">
    <location>
        <begin position="1"/>
        <end position="44"/>
    </location>
</feature>
<evidence type="ECO:0000256" key="8">
    <source>
        <dbReference type="HAMAP-Rule" id="MF_00423"/>
    </source>
</evidence>
<comment type="pathway">
    <text evidence="8">Aminoacyl-tRNA biosynthesis; selenocysteinyl-tRNA(Sec) biosynthesis; selenocysteinyl-tRNA(Sec) from L-seryl-tRNA(Sec) (bacterial route): step 1/1.</text>
</comment>
<evidence type="ECO:0000313" key="12">
    <source>
        <dbReference type="Proteomes" id="UP000000235"/>
    </source>
</evidence>
<dbReference type="InterPro" id="IPR018319">
    <property type="entry name" value="SelA-like"/>
</dbReference>
<keyword evidence="12" id="KW-1185">Reference proteome</keyword>
<keyword evidence="2 8" id="KW-0963">Cytoplasm</keyword>
<dbReference type="Gene3D" id="3.40.640.10">
    <property type="entry name" value="Type I PLP-dependent aspartate aminotransferase-like (Major domain)"/>
    <property type="match status" value="1"/>
</dbReference>
<reference evidence="12" key="1">
    <citation type="journal article" date="2007" name="Proc. Natl. Acad. Sci. U.S.A.">
        <title>Genome sequencing reveals complex secondary metabolome in the marine actinomycete Salinispora tropica.</title>
        <authorList>
            <person name="Udwary D.W."/>
            <person name="Zeigler L."/>
            <person name="Asolkar R.N."/>
            <person name="Singan V."/>
            <person name="Lapidus A."/>
            <person name="Fenical W."/>
            <person name="Jensen P.R."/>
            <person name="Moore B.S."/>
        </authorList>
    </citation>
    <scope>NUCLEOTIDE SEQUENCE [LARGE SCALE GENOMIC DNA]</scope>
    <source>
        <strain evidence="12">ATCC BAA-916 / DSM 44818 / CNB-440</strain>
    </source>
</reference>
<keyword evidence="6 8" id="KW-0711">Selenium</keyword>
<protein>
    <recommendedName>
        <fullName evidence="8">L-seryl-tRNA(Sec) selenium transferase</fullName>
        <ecNumber evidence="8">2.9.1.1</ecNumber>
    </recommendedName>
    <alternativeName>
        <fullName evidence="8">Selenocysteine synthase</fullName>
        <shortName evidence="8">Sec synthase</shortName>
    </alternativeName>
    <alternativeName>
        <fullName evidence="8">Selenocysteinyl-tRNA(Sec) synthase</fullName>
    </alternativeName>
</protein>
<keyword evidence="5 8" id="KW-0648">Protein biosynthesis</keyword>
<feature type="compositionally biased region" description="Basic residues" evidence="10">
    <location>
        <begin position="335"/>
        <end position="349"/>
    </location>
</feature>
<dbReference type="HOGENOM" id="CLU_794298_0_0_11"/>
<feature type="modified residue" description="N6-(pyridoxal phosphate)lysine" evidence="8 9">
    <location>
        <position position="259"/>
    </location>
</feature>
<feature type="compositionally biased region" description="Basic and acidic residues" evidence="10">
    <location>
        <begin position="312"/>
        <end position="322"/>
    </location>
</feature>
<evidence type="ECO:0000256" key="3">
    <source>
        <dbReference type="ARBA" id="ARBA00022679"/>
    </source>
</evidence>
<dbReference type="STRING" id="369723.Strop_0594"/>
<dbReference type="InterPro" id="IPR015424">
    <property type="entry name" value="PyrdxlP-dep_Trfase"/>
</dbReference>
<keyword evidence="3 8" id="KW-0808">Transferase</keyword>
<dbReference type="GO" id="GO:0001514">
    <property type="term" value="P:selenocysteine incorporation"/>
    <property type="evidence" value="ECO:0007669"/>
    <property type="project" value="UniProtKB-UniRule"/>
</dbReference>
<dbReference type="EMBL" id="CP000667">
    <property type="protein sequence ID" value="ABP53074.1"/>
    <property type="molecule type" value="Genomic_DNA"/>
</dbReference>
<dbReference type="eggNOG" id="COG1921">
    <property type="taxonomic scope" value="Bacteria"/>
</dbReference>
<feature type="region of interest" description="Disordered" evidence="10">
    <location>
        <begin position="268"/>
        <end position="349"/>
    </location>
</feature>
<feature type="compositionally biased region" description="Basic residues" evidence="10">
    <location>
        <begin position="297"/>
        <end position="311"/>
    </location>
</feature>
<gene>
    <name evidence="8" type="primary">selA</name>
    <name evidence="11" type="ordered locus">Strop_0594</name>
</gene>
<evidence type="ECO:0000256" key="7">
    <source>
        <dbReference type="ARBA" id="ARBA00044507"/>
    </source>
</evidence>